<accession>A0A8B8DEW7</accession>
<protein>
    <submittedName>
        <fullName evidence="11">Thyrotroph embryonic factor-like</fullName>
    </submittedName>
</protein>
<evidence type="ECO:0000256" key="5">
    <source>
        <dbReference type="ARBA" id="ARBA00023163"/>
    </source>
</evidence>
<keyword evidence="5" id="KW-0804">Transcription</keyword>
<evidence type="ECO:0000313" key="11">
    <source>
        <dbReference type="RefSeq" id="XP_022326677.1"/>
    </source>
</evidence>
<feature type="compositionally biased region" description="Polar residues" evidence="8">
    <location>
        <begin position="166"/>
        <end position="189"/>
    </location>
</feature>
<dbReference type="PANTHER" id="PTHR11988">
    <property type="entry name" value="THYROTROPH EMBRYONIC FACTOR RELATED"/>
    <property type="match status" value="1"/>
</dbReference>
<evidence type="ECO:0000259" key="9">
    <source>
        <dbReference type="PROSITE" id="PS50217"/>
    </source>
</evidence>
<dbReference type="PANTHER" id="PTHR11988:SF27">
    <property type="entry name" value="GH27708P"/>
    <property type="match status" value="1"/>
</dbReference>
<feature type="domain" description="BZIP" evidence="9">
    <location>
        <begin position="295"/>
        <end position="358"/>
    </location>
</feature>
<evidence type="ECO:0000256" key="8">
    <source>
        <dbReference type="SAM" id="MobiDB-lite"/>
    </source>
</evidence>
<dbReference type="SMART" id="SM00338">
    <property type="entry name" value="BRLZ"/>
    <property type="match status" value="1"/>
</dbReference>
<dbReference type="Pfam" id="PF07716">
    <property type="entry name" value="bZIP_2"/>
    <property type="match status" value="1"/>
</dbReference>
<comment type="similarity">
    <text evidence="2">Belongs to the bZIP family. PAR subfamily.</text>
</comment>
<keyword evidence="6" id="KW-0539">Nucleus</keyword>
<dbReference type="Gene3D" id="1.20.5.170">
    <property type="match status" value="1"/>
</dbReference>
<dbReference type="SUPFAM" id="SSF57959">
    <property type="entry name" value="Leucine zipper domain"/>
    <property type="match status" value="1"/>
</dbReference>
<evidence type="ECO:0000256" key="4">
    <source>
        <dbReference type="ARBA" id="ARBA00023125"/>
    </source>
</evidence>
<dbReference type="RefSeq" id="XP_022326677.1">
    <property type="nucleotide sequence ID" value="XM_022470969.1"/>
</dbReference>
<evidence type="ECO:0000256" key="3">
    <source>
        <dbReference type="ARBA" id="ARBA00023015"/>
    </source>
</evidence>
<dbReference type="CDD" id="cd14695">
    <property type="entry name" value="bZIP_HLF"/>
    <property type="match status" value="1"/>
</dbReference>
<dbReference type="PROSITE" id="PS50217">
    <property type="entry name" value="BZIP"/>
    <property type="match status" value="1"/>
</dbReference>
<dbReference type="GO" id="GO:0005634">
    <property type="term" value="C:nucleus"/>
    <property type="evidence" value="ECO:0007669"/>
    <property type="project" value="UniProtKB-SubCell"/>
</dbReference>
<feature type="region of interest" description="Disordered" evidence="8">
    <location>
        <begin position="121"/>
        <end position="247"/>
    </location>
</feature>
<dbReference type="KEGG" id="cvn:111126379"/>
<comment type="subcellular location">
    <subcellularLocation>
        <location evidence="1">Nucleus</location>
    </subcellularLocation>
</comment>
<keyword evidence="7" id="KW-0175">Coiled coil</keyword>
<evidence type="ECO:0000256" key="2">
    <source>
        <dbReference type="ARBA" id="ARBA00009208"/>
    </source>
</evidence>
<feature type="coiled-coil region" evidence="7">
    <location>
        <begin position="327"/>
        <end position="361"/>
    </location>
</feature>
<organism evidence="10 11">
    <name type="scientific">Crassostrea virginica</name>
    <name type="common">Eastern oyster</name>
    <dbReference type="NCBI Taxonomy" id="6565"/>
    <lineage>
        <taxon>Eukaryota</taxon>
        <taxon>Metazoa</taxon>
        <taxon>Spiralia</taxon>
        <taxon>Lophotrochozoa</taxon>
        <taxon>Mollusca</taxon>
        <taxon>Bivalvia</taxon>
        <taxon>Autobranchia</taxon>
        <taxon>Pteriomorphia</taxon>
        <taxon>Ostreida</taxon>
        <taxon>Ostreoidea</taxon>
        <taxon>Ostreidae</taxon>
        <taxon>Crassostrea</taxon>
    </lineage>
</organism>
<dbReference type="AlphaFoldDB" id="A0A8B8DEW7"/>
<reference evidence="11" key="1">
    <citation type="submission" date="2025-08" db="UniProtKB">
        <authorList>
            <consortium name="RefSeq"/>
        </authorList>
    </citation>
    <scope>IDENTIFICATION</scope>
    <source>
        <tissue evidence="11">Whole sample</tissue>
    </source>
</reference>
<dbReference type="InterPro" id="IPR046347">
    <property type="entry name" value="bZIP_sf"/>
</dbReference>
<dbReference type="GeneID" id="111126379"/>
<dbReference type="InterPro" id="IPR004827">
    <property type="entry name" value="bZIP"/>
</dbReference>
<dbReference type="Proteomes" id="UP000694844">
    <property type="component" value="Chromosome 3"/>
</dbReference>
<keyword evidence="4" id="KW-0238">DNA-binding</keyword>
<keyword evidence="3" id="KW-0805">Transcription regulation</keyword>
<evidence type="ECO:0000256" key="1">
    <source>
        <dbReference type="ARBA" id="ARBA00004123"/>
    </source>
</evidence>
<proteinExistence type="inferred from homology"/>
<feature type="region of interest" description="Disordered" evidence="8">
    <location>
        <begin position="85"/>
        <end position="109"/>
    </location>
</feature>
<dbReference type="OrthoDB" id="6022300at2759"/>
<keyword evidence="10" id="KW-1185">Reference proteome</keyword>
<gene>
    <name evidence="11" type="primary">LOC111126379</name>
</gene>
<dbReference type="FunFam" id="1.20.5.170:FF:000007">
    <property type="entry name" value="hepatic leukemia factor isoform X2"/>
    <property type="match status" value="1"/>
</dbReference>
<dbReference type="InterPro" id="IPR040223">
    <property type="entry name" value="PAR_bZIP"/>
</dbReference>
<sequence>MTYHTFGDARYSLKDLLEIPELQHPPVLNRQLDLKKNEVTTGYGIGSAFLGPNLWNNASQIVGQDNAEFSLQYMDLDEFLSENGIPSSELKKSDSQQALGSHEAKQAVSPAENYIQLQTAPTSQALSPGLPPKGAVDPKSTPRQVYEDVHETSAPSSYYGNEALRSPSSPYKSTENSSGPNISSQLSNDNCKDHPAQPGIADSRLGVRRGDINGSSPNQHSPGQGSPVPSPSHPAHGQNDPPTEFNLNSTDLALASIPGQENFDPRKCKFSEEELKPQPIIRKSRKVFVPDACKDEKYWMRRSKNNIAAKRSREARRIKENQIALRAAFLEKENNTLKDEVKKIKEENVKLLRKLSQYEQVGK</sequence>
<name>A0A8B8DEW7_CRAVI</name>
<evidence type="ECO:0000256" key="7">
    <source>
        <dbReference type="SAM" id="Coils"/>
    </source>
</evidence>
<evidence type="ECO:0000256" key="6">
    <source>
        <dbReference type="ARBA" id="ARBA00023242"/>
    </source>
</evidence>
<evidence type="ECO:0000313" key="10">
    <source>
        <dbReference type="Proteomes" id="UP000694844"/>
    </source>
</evidence>
<dbReference type="GO" id="GO:0000981">
    <property type="term" value="F:DNA-binding transcription factor activity, RNA polymerase II-specific"/>
    <property type="evidence" value="ECO:0007669"/>
    <property type="project" value="TreeGrafter"/>
</dbReference>
<dbReference type="GO" id="GO:0000978">
    <property type="term" value="F:RNA polymerase II cis-regulatory region sequence-specific DNA binding"/>
    <property type="evidence" value="ECO:0007669"/>
    <property type="project" value="TreeGrafter"/>
</dbReference>